<reference evidence="1" key="1">
    <citation type="submission" date="2014-11" db="EMBL/GenBank/DDBJ databases">
        <authorList>
            <person name="Amaro Gonzalez C."/>
        </authorList>
    </citation>
    <scope>NUCLEOTIDE SEQUENCE</scope>
</reference>
<organism evidence="1">
    <name type="scientific">Anguilla anguilla</name>
    <name type="common">European freshwater eel</name>
    <name type="synonym">Muraena anguilla</name>
    <dbReference type="NCBI Taxonomy" id="7936"/>
    <lineage>
        <taxon>Eukaryota</taxon>
        <taxon>Metazoa</taxon>
        <taxon>Chordata</taxon>
        <taxon>Craniata</taxon>
        <taxon>Vertebrata</taxon>
        <taxon>Euteleostomi</taxon>
        <taxon>Actinopterygii</taxon>
        <taxon>Neopterygii</taxon>
        <taxon>Teleostei</taxon>
        <taxon>Anguilliformes</taxon>
        <taxon>Anguillidae</taxon>
        <taxon>Anguilla</taxon>
    </lineage>
</organism>
<protein>
    <submittedName>
        <fullName evidence="1">Uncharacterized protein</fullName>
    </submittedName>
</protein>
<dbReference type="EMBL" id="GBXM01096507">
    <property type="protein sequence ID" value="JAH12070.1"/>
    <property type="molecule type" value="Transcribed_RNA"/>
</dbReference>
<proteinExistence type="predicted"/>
<dbReference type="AlphaFoldDB" id="A0A0E9Q6V0"/>
<sequence>MALTFVQEHKVAMMQWILCQVLNFPFPGVIHPLSYWHQFLSFK</sequence>
<evidence type="ECO:0000313" key="1">
    <source>
        <dbReference type="EMBL" id="JAH12070.1"/>
    </source>
</evidence>
<name>A0A0E9Q6V0_ANGAN</name>
<reference evidence="1" key="2">
    <citation type="journal article" date="2015" name="Fish Shellfish Immunol.">
        <title>Early steps in the European eel (Anguilla anguilla)-Vibrio vulnificus interaction in the gills: Role of the RtxA13 toxin.</title>
        <authorList>
            <person name="Callol A."/>
            <person name="Pajuelo D."/>
            <person name="Ebbesson L."/>
            <person name="Teles M."/>
            <person name="MacKenzie S."/>
            <person name="Amaro C."/>
        </authorList>
    </citation>
    <scope>NUCLEOTIDE SEQUENCE</scope>
</reference>
<accession>A0A0E9Q6V0</accession>